<dbReference type="GO" id="GO:0010468">
    <property type="term" value="P:regulation of gene expression"/>
    <property type="evidence" value="ECO:0007669"/>
    <property type="project" value="UniProtKB-ARBA"/>
</dbReference>
<comment type="subcellular location">
    <subcellularLocation>
        <location evidence="1">Nucleus</location>
    </subcellularLocation>
</comment>
<feature type="compositionally biased region" description="Basic residues" evidence="6">
    <location>
        <begin position="238"/>
        <end position="251"/>
    </location>
</feature>
<feature type="compositionally biased region" description="Basic and acidic residues" evidence="6">
    <location>
        <begin position="636"/>
        <end position="645"/>
    </location>
</feature>
<accession>A0A8H8CV63</accession>
<feature type="compositionally biased region" description="Basic and acidic residues" evidence="6">
    <location>
        <begin position="48"/>
        <end position="64"/>
    </location>
</feature>
<keyword evidence="5" id="KW-0539">Nucleus</keyword>
<evidence type="ECO:0000313" key="8">
    <source>
        <dbReference type="Proteomes" id="UP000670092"/>
    </source>
</evidence>
<keyword evidence="4" id="KW-0804">Transcription</keyword>
<evidence type="ECO:0000256" key="1">
    <source>
        <dbReference type="ARBA" id="ARBA00004123"/>
    </source>
</evidence>
<feature type="compositionally biased region" description="Polar residues" evidence="6">
    <location>
        <begin position="97"/>
        <end position="108"/>
    </location>
</feature>
<dbReference type="Gene3D" id="1.20.5.1500">
    <property type="match status" value="1"/>
</dbReference>
<feature type="compositionally biased region" description="Low complexity" evidence="6">
    <location>
        <begin position="696"/>
        <end position="728"/>
    </location>
</feature>
<protein>
    <submittedName>
        <fullName evidence="7">Transcriptional regulatory protein DEP1</fullName>
    </submittedName>
</protein>
<feature type="compositionally biased region" description="Basic and acidic residues" evidence="6">
    <location>
        <begin position="25"/>
        <end position="36"/>
    </location>
</feature>
<dbReference type="VEuPathDB" id="FungiDB:I7I52_08054"/>
<feature type="compositionally biased region" description="Polar residues" evidence="6">
    <location>
        <begin position="771"/>
        <end position="781"/>
    </location>
</feature>
<dbReference type="InterPro" id="IPR013907">
    <property type="entry name" value="Sds3"/>
</dbReference>
<feature type="compositionally biased region" description="Polar residues" evidence="6">
    <location>
        <begin position="664"/>
        <end position="679"/>
    </location>
</feature>
<proteinExistence type="predicted"/>
<reference evidence="7 8" key="1">
    <citation type="submission" date="2021-01" db="EMBL/GenBank/DDBJ databases">
        <title>Chromosome-level genome assembly of a human fungal pathogen reveals clustering of transcriptionally co-regulated genes.</title>
        <authorList>
            <person name="Voorhies M."/>
            <person name="Cohen S."/>
            <person name="Shea T.P."/>
            <person name="Petrus S."/>
            <person name="Munoz J.F."/>
            <person name="Poplawski S."/>
            <person name="Goldman W.E."/>
            <person name="Michael T."/>
            <person name="Cuomo C.A."/>
            <person name="Sil A."/>
            <person name="Beyhan S."/>
        </authorList>
    </citation>
    <scope>NUCLEOTIDE SEQUENCE [LARGE SCALE GENOMIC DNA]</scope>
    <source>
        <strain evidence="7 8">G184AR</strain>
    </source>
</reference>
<feature type="region of interest" description="Disordered" evidence="6">
    <location>
        <begin position="629"/>
        <end position="799"/>
    </location>
</feature>
<gene>
    <name evidence="7" type="primary">DEP1</name>
    <name evidence="7" type="ORF">I7I52_08054</name>
</gene>
<name>A0A8H8CV63_AJECA</name>
<dbReference type="GO" id="GO:0005654">
    <property type="term" value="C:nucleoplasm"/>
    <property type="evidence" value="ECO:0007669"/>
    <property type="project" value="UniProtKB-ARBA"/>
</dbReference>
<organism evidence="7 8">
    <name type="scientific">Ajellomyces capsulatus</name>
    <name type="common">Darling's disease fungus</name>
    <name type="synonym">Histoplasma capsulatum</name>
    <dbReference type="NCBI Taxonomy" id="5037"/>
    <lineage>
        <taxon>Eukaryota</taxon>
        <taxon>Fungi</taxon>
        <taxon>Dikarya</taxon>
        <taxon>Ascomycota</taxon>
        <taxon>Pezizomycotina</taxon>
        <taxon>Eurotiomycetes</taxon>
        <taxon>Eurotiomycetidae</taxon>
        <taxon>Onygenales</taxon>
        <taxon>Ajellomycetaceae</taxon>
        <taxon>Histoplasma</taxon>
    </lineage>
</organism>
<feature type="compositionally biased region" description="Basic and acidic residues" evidence="6">
    <location>
        <begin position="71"/>
        <end position="80"/>
    </location>
</feature>
<feature type="region of interest" description="Disordered" evidence="6">
    <location>
        <begin position="1"/>
        <end position="300"/>
    </location>
</feature>
<keyword evidence="3" id="KW-0805">Transcription regulation</keyword>
<dbReference type="Proteomes" id="UP000670092">
    <property type="component" value="Unassembled WGS sequence"/>
</dbReference>
<feature type="compositionally biased region" description="Polar residues" evidence="6">
    <location>
        <begin position="131"/>
        <end position="143"/>
    </location>
</feature>
<feature type="region of interest" description="Disordered" evidence="6">
    <location>
        <begin position="583"/>
        <end position="610"/>
    </location>
</feature>
<evidence type="ECO:0000313" key="7">
    <source>
        <dbReference type="EMBL" id="KAG5290899.1"/>
    </source>
</evidence>
<evidence type="ECO:0000256" key="4">
    <source>
        <dbReference type="ARBA" id="ARBA00023163"/>
    </source>
</evidence>
<feature type="compositionally biased region" description="Acidic residues" evidence="6">
    <location>
        <begin position="281"/>
        <end position="299"/>
    </location>
</feature>
<keyword evidence="2" id="KW-0678">Repressor</keyword>
<evidence type="ECO:0000256" key="5">
    <source>
        <dbReference type="ARBA" id="ARBA00023242"/>
    </source>
</evidence>
<dbReference type="OrthoDB" id="20886at2759"/>
<dbReference type="Pfam" id="PF08598">
    <property type="entry name" value="Sds3"/>
    <property type="match status" value="1"/>
</dbReference>
<sequence length="799" mass="88039">MDSVEPAESITPQSAFAANGGANGRDTEYSIADDARSSSLSDLDDALDNDHLDIESPKLEKLASEIDSEAETERIEESPSHPRNRTNIVLNAGIFETSPSKLAQSTTYDELNDDEDDEPETSPSKPRRKASTNGVLATDNVATTDGRELLNASLETINKKRKRLDLEGDVSPESGEEEPLRKRRGSVPVSGTASKPLPDFPPTPTTAEALQKTGETSPDENPVAEETQSLDARAPVSRGKRGKKGKRKGRNVKQAYDDAEAESIPAPEDAEQDANGLADEQVAEEDEQAEPVDEADDTEVVSKAEEELMKKSTAMDLLVTLERQFATLRDRIYDERIANLNNELSQLTEENATHPEYLRQLSIIENYRDDKIKYERTLFKYKLSSLFNKSQAERCQTNSSYFQRAREVREKYLDDASSLHYRIQQDRFQNAEASPNFFISFPTRRSQQIAQQAAYNKEVSILSGVAKYVGFPAAPAILPARQNETDEDLAKMGIDPRSINAPHSFPRPSLPRSTFTTTPSTTARPGAAEEFLEHTPWANPQHSSHEQYLQQLQQIRMNEEQRRAENVYATPAAQQRVVDLHAPNGSASTIPDHASAPNSSATKTPQDVEQDRIRQPHHNNNRALIAANESPFAHHPKPDEAERISGFRSQSSSPLDLRKPNNPRRPQSRTISDQRSPSHAQHHRNTPSEVGLHQSSSATRDNNYNNNNTHTNSNNNTSNNLQSSPPTSARLGLFGAPPPSRRDPSPQPPTSASGPNHELLSSSSSGATAARQRSTPLNSMHQAAGITAGGSGRSRMGAR</sequence>
<dbReference type="AlphaFoldDB" id="A0A8H8CV63"/>
<feature type="compositionally biased region" description="Polar residues" evidence="6">
    <location>
        <begin position="596"/>
        <end position="607"/>
    </location>
</feature>
<evidence type="ECO:0000256" key="2">
    <source>
        <dbReference type="ARBA" id="ARBA00022491"/>
    </source>
</evidence>
<feature type="region of interest" description="Disordered" evidence="6">
    <location>
        <begin position="494"/>
        <end position="524"/>
    </location>
</feature>
<evidence type="ECO:0000256" key="6">
    <source>
        <dbReference type="SAM" id="MobiDB-lite"/>
    </source>
</evidence>
<feature type="compositionally biased region" description="Polar residues" evidence="6">
    <location>
        <begin position="205"/>
        <end position="216"/>
    </location>
</feature>
<feature type="compositionally biased region" description="Low complexity" evidence="6">
    <location>
        <begin position="506"/>
        <end position="524"/>
    </location>
</feature>
<feature type="compositionally biased region" description="Acidic residues" evidence="6">
    <location>
        <begin position="167"/>
        <end position="177"/>
    </location>
</feature>
<evidence type="ECO:0000256" key="3">
    <source>
        <dbReference type="ARBA" id="ARBA00023015"/>
    </source>
</evidence>
<dbReference type="EMBL" id="JAEVHI010000005">
    <property type="protein sequence ID" value="KAG5290899.1"/>
    <property type="molecule type" value="Genomic_DNA"/>
</dbReference>
<comment type="caution">
    <text evidence="7">The sequence shown here is derived from an EMBL/GenBank/DDBJ whole genome shotgun (WGS) entry which is preliminary data.</text>
</comment>
<feature type="compositionally biased region" description="Acidic residues" evidence="6">
    <location>
        <begin position="110"/>
        <end position="120"/>
    </location>
</feature>
<dbReference type="PANTHER" id="PTHR21964">
    <property type="entry name" value="BREAST CANCER METASTASIS-SUPPRESSOR 1"/>
    <property type="match status" value="1"/>
</dbReference>
<dbReference type="SMART" id="SM01401">
    <property type="entry name" value="Sds3"/>
    <property type="match status" value="1"/>
</dbReference>